<organism evidence="2 3">
    <name type="scientific">Paxillus involutus ATCC 200175</name>
    <dbReference type="NCBI Taxonomy" id="664439"/>
    <lineage>
        <taxon>Eukaryota</taxon>
        <taxon>Fungi</taxon>
        <taxon>Dikarya</taxon>
        <taxon>Basidiomycota</taxon>
        <taxon>Agaricomycotina</taxon>
        <taxon>Agaricomycetes</taxon>
        <taxon>Agaricomycetidae</taxon>
        <taxon>Boletales</taxon>
        <taxon>Paxilineae</taxon>
        <taxon>Paxillaceae</taxon>
        <taxon>Paxillus</taxon>
    </lineage>
</organism>
<feature type="compositionally biased region" description="Low complexity" evidence="1">
    <location>
        <begin position="554"/>
        <end position="575"/>
    </location>
</feature>
<feature type="region of interest" description="Disordered" evidence="1">
    <location>
        <begin position="521"/>
        <end position="590"/>
    </location>
</feature>
<feature type="region of interest" description="Disordered" evidence="1">
    <location>
        <begin position="132"/>
        <end position="204"/>
    </location>
</feature>
<feature type="region of interest" description="Disordered" evidence="1">
    <location>
        <begin position="55"/>
        <end position="85"/>
    </location>
</feature>
<dbReference type="Proteomes" id="UP000053647">
    <property type="component" value="Unassembled WGS sequence"/>
</dbReference>
<evidence type="ECO:0000313" key="2">
    <source>
        <dbReference type="EMBL" id="KIJ06150.1"/>
    </source>
</evidence>
<feature type="compositionally biased region" description="Pro residues" evidence="1">
    <location>
        <begin position="526"/>
        <end position="540"/>
    </location>
</feature>
<protein>
    <submittedName>
        <fullName evidence="2">Uncharacterized protein</fullName>
    </submittedName>
</protein>
<dbReference type="EMBL" id="KN820485">
    <property type="protein sequence ID" value="KIJ06150.1"/>
    <property type="molecule type" value="Genomic_DNA"/>
</dbReference>
<feature type="compositionally biased region" description="Polar residues" evidence="1">
    <location>
        <begin position="189"/>
        <end position="201"/>
    </location>
</feature>
<proteinExistence type="predicted"/>
<keyword evidence="3" id="KW-1185">Reference proteome</keyword>
<reference evidence="3" key="2">
    <citation type="submission" date="2015-01" db="EMBL/GenBank/DDBJ databases">
        <title>Evolutionary Origins and Diversification of the Mycorrhizal Mutualists.</title>
        <authorList>
            <consortium name="DOE Joint Genome Institute"/>
            <consortium name="Mycorrhizal Genomics Consortium"/>
            <person name="Kohler A."/>
            <person name="Kuo A."/>
            <person name="Nagy L.G."/>
            <person name="Floudas D."/>
            <person name="Copeland A."/>
            <person name="Barry K.W."/>
            <person name="Cichocki N."/>
            <person name="Veneault-Fourrey C."/>
            <person name="LaButti K."/>
            <person name="Lindquist E.A."/>
            <person name="Lipzen A."/>
            <person name="Lundell T."/>
            <person name="Morin E."/>
            <person name="Murat C."/>
            <person name="Riley R."/>
            <person name="Ohm R."/>
            <person name="Sun H."/>
            <person name="Tunlid A."/>
            <person name="Henrissat B."/>
            <person name="Grigoriev I.V."/>
            <person name="Hibbett D.S."/>
            <person name="Martin F."/>
        </authorList>
    </citation>
    <scope>NUCLEOTIDE SEQUENCE [LARGE SCALE GENOMIC DNA]</scope>
    <source>
        <strain evidence="3">ATCC 200175</strain>
    </source>
</reference>
<reference evidence="2 3" key="1">
    <citation type="submission" date="2014-06" db="EMBL/GenBank/DDBJ databases">
        <authorList>
            <consortium name="DOE Joint Genome Institute"/>
            <person name="Kuo A."/>
            <person name="Kohler A."/>
            <person name="Nagy L.G."/>
            <person name="Floudas D."/>
            <person name="Copeland A."/>
            <person name="Barry K.W."/>
            <person name="Cichocki N."/>
            <person name="Veneault-Fourrey C."/>
            <person name="LaButti K."/>
            <person name="Lindquist E.A."/>
            <person name="Lipzen A."/>
            <person name="Lundell T."/>
            <person name="Morin E."/>
            <person name="Murat C."/>
            <person name="Sun H."/>
            <person name="Tunlid A."/>
            <person name="Henrissat B."/>
            <person name="Grigoriev I.V."/>
            <person name="Hibbett D.S."/>
            <person name="Martin F."/>
            <person name="Nordberg H.P."/>
            <person name="Cantor M.N."/>
            <person name="Hua S.X."/>
        </authorList>
    </citation>
    <scope>NUCLEOTIDE SEQUENCE [LARGE SCALE GENOMIC DNA]</scope>
    <source>
        <strain evidence="2 3">ATCC 200175</strain>
    </source>
</reference>
<name>A0A0C9SUM7_PAXIN</name>
<feature type="region of interest" description="Disordered" evidence="1">
    <location>
        <begin position="413"/>
        <end position="508"/>
    </location>
</feature>
<sequence>MSPPSSPAVPIGPHPDYQVNCSTCGRKLEWTVCQSNAKGNRGRWQVRCYNHKEGQQGFHRWGSPKTPTSSPNPEDRLPSPPPLLLPKRRPGCAVAACKNNRINKKCHRHACKKHCQQMGGCDLPAHSPLGNADGAGSLPFHDPDAGPAALPQQPQPPQTDRSGCHAAESEEIDELFSETEPVAPCRPANSRTKVPSGSSQPRHAVQMPSVFTDQLAKEQALHEERRRLEAERIESLAQAKHSITVYAWLEDGKAPRVFDFQAGSTNSGRSNAVFIWPRFYLNYEVLSTLGLPAVLPSSSAVPQLGVELYNLVGREWRGIRQNHLVVLSEGDVILLKAAGVYNCFNIDYYIDKAAGAINNSVPDVHSGLRGERESVQDAPHQARLLPYGGVFGPMLKPARRGVVLSSSKQEVDARHGLKLSSSEQEVDALLASDDRKHKPTHSPRSQSSGDEPEIVSVTFVPPQPEVRHDQSHLSRSSGKLSIPPRHRTHSHSLISDSSVHEPSPGPSRLCARRWKITCSAFSRTPSPEPGPSHRPSPGPSRRPSLDRQLRHRTPSPQHQASAAPSSDASAHPSESSHGDSPGGTSVNPIDVDDVQVWPGDYYVCDIVWGFECCEKARRLRTGVPKEFMHLFGKQFMKTTFHTHKKRWYTAPQHVRERFISYGKTEKGLWQNFIEYMNKDTKNAM</sequence>
<dbReference type="OrthoDB" id="2687372at2759"/>
<gene>
    <name evidence="2" type="ORF">PAXINDRAFT_20646</name>
</gene>
<dbReference type="HOGENOM" id="CLU_382629_0_0_1"/>
<evidence type="ECO:0000313" key="3">
    <source>
        <dbReference type="Proteomes" id="UP000053647"/>
    </source>
</evidence>
<evidence type="ECO:0000256" key="1">
    <source>
        <dbReference type="SAM" id="MobiDB-lite"/>
    </source>
</evidence>
<dbReference type="AlphaFoldDB" id="A0A0C9SUM7"/>
<accession>A0A0C9SUM7</accession>